<organism evidence="1 2">
    <name type="scientific">Brassica campestris</name>
    <name type="common">Field mustard</name>
    <dbReference type="NCBI Taxonomy" id="3711"/>
    <lineage>
        <taxon>Eukaryota</taxon>
        <taxon>Viridiplantae</taxon>
        <taxon>Streptophyta</taxon>
        <taxon>Embryophyta</taxon>
        <taxon>Tracheophyta</taxon>
        <taxon>Spermatophyta</taxon>
        <taxon>Magnoliopsida</taxon>
        <taxon>eudicotyledons</taxon>
        <taxon>Gunneridae</taxon>
        <taxon>Pentapetalae</taxon>
        <taxon>rosids</taxon>
        <taxon>malvids</taxon>
        <taxon>Brassicales</taxon>
        <taxon>Brassicaceae</taxon>
        <taxon>Brassiceae</taxon>
        <taxon>Brassica</taxon>
    </lineage>
</organism>
<proteinExistence type="predicted"/>
<dbReference type="Gramene" id="A05p39010.2_BraZ1">
    <property type="protein sequence ID" value="A05p39010.2_BraZ1.CDS"/>
    <property type="gene ID" value="A05g39010.2_BraZ1"/>
</dbReference>
<protein>
    <submittedName>
        <fullName evidence="1">Uncharacterized protein</fullName>
    </submittedName>
</protein>
<dbReference type="Proteomes" id="UP000694005">
    <property type="component" value="Chromosome A05"/>
</dbReference>
<name>A0A8D9GCI5_BRACM</name>
<dbReference type="AlphaFoldDB" id="A0A8D9GCI5"/>
<dbReference type="EMBL" id="LS974621">
    <property type="protein sequence ID" value="CAG7877380.1"/>
    <property type="molecule type" value="Genomic_DNA"/>
</dbReference>
<evidence type="ECO:0000313" key="2">
    <source>
        <dbReference type="Proteomes" id="UP000694005"/>
    </source>
</evidence>
<evidence type="ECO:0000313" key="1">
    <source>
        <dbReference type="EMBL" id="CAG7877380.1"/>
    </source>
</evidence>
<reference evidence="1 2" key="1">
    <citation type="submission" date="2021-07" db="EMBL/GenBank/DDBJ databases">
        <authorList>
            <consortium name="Genoscope - CEA"/>
            <person name="William W."/>
        </authorList>
    </citation>
    <scope>NUCLEOTIDE SEQUENCE [LARGE SCALE GENOMIC DNA]</scope>
</reference>
<sequence>MGEDRKQEVYSVGLQEYEVSDVQIVRYLSRKGTLKGAQGQLEQMGSHLDHMLSYNLLERNIVLSLILLAVKEAQTPQTMTARQGENAL</sequence>
<gene>
    <name evidence="1" type="ORF">BRAPAZ1V2_A05P39010.2</name>
</gene>
<accession>A0A8D9GCI5</accession>